<dbReference type="KEGG" id="fcy:FRACYDRAFT_137471"/>
<evidence type="ECO:0000259" key="8">
    <source>
        <dbReference type="PROSITE" id="PS50802"/>
    </source>
</evidence>
<dbReference type="Gene3D" id="3.90.70.80">
    <property type="match status" value="1"/>
</dbReference>
<proteinExistence type="inferred from homology"/>
<dbReference type="OrthoDB" id="415023at2759"/>
<dbReference type="SUPFAM" id="SSF54001">
    <property type="entry name" value="Cysteine proteinases"/>
    <property type="match status" value="1"/>
</dbReference>
<feature type="non-terminal residue" evidence="9">
    <location>
        <position position="1"/>
    </location>
</feature>
<dbReference type="Pfam" id="PF02338">
    <property type="entry name" value="OTU"/>
    <property type="match status" value="1"/>
</dbReference>
<comment type="catalytic activity">
    <reaction evidence="1">
        <text>Thiol-dependent hydrolysis of ester, thioester, amide, peptide and isopeptide bonds formed by the C-terminal Gly of ubiquitin (a 76-residue protein attached to proteins as an intracellular targeting signal).</text>
        <dbReference type="EC" id="3.4.19.12"/>
    </reaction>
</comment>
<dbReference type="GO" id="GO:0016579">
    <property type="term" value="P:protein deubiquitination"/>
    <property type="evidence" value="ECO:0007669"/>
    <property type="project" value="TreeGrafter"/>
</dbReference>
<keyword evidence="6" id="KW-0378">Hydrolase</keyword>
<feature type="domain" description="OTU" evidence="8">
    <location>
        <begin position="14"/>
        <end position="140"/>
    </location>
</feature>
<reference evidence="9 10" key="1">
    <citation type="submission" date="2016-09" db="EMBL/GenBank/DDBJ databases">
        <title>Extensive genetic diversity and differential bi-allelic expression allows diatom success in the polar Southern Ocean.</title>
        <authorList>
            <consortium name="DOE Joint Genome Institute"/>
            <person name="Mock T."/>
            <person name="Otillar R.P."/>
            <person name="Strauss J."/>
            <person name="Dupont C."/>
            <person name="Frickenhaus S."/>
            <person name="Maumus F."/>
            <person name="Mcmullan M."/>
            <person name="Sanges R."/>
            <person name="Schmutz J."/>
            <person name="Toseland A."/>
            <person name="Valas R."/>
            <person name="Veluchamy A."/>
            <person name="Ward B.J."/>
            <person name="Allen A."/>
            <person name="Barry K."/>
            <person name="Falciatore A."/>
            <person name="Ferrante M."/>
            <person name="Fortunato A.E."/>
            <person name="Gloeckner G."/>
            <person name="Gruber A."/>
            <person name="Hipkin R."/>
            <person name="Janech M."/>
            <person name="Kroth P."/>
            <person name="Leese F."/>
            <person name="Lindquist E."/>
            <person name="Lyon B.R."/>
            <person name="Martin J."/>
            <person name="Mayer C."/>
            <person name="Parker M."/>
            <person name="Quesneville H."/>
            <person name="Raymond J."/>
            <person name="Uhlig C."/>
            <person name="Valentin K.U."/>
            <person name="Worden A.Z."/>
            <person name="Armbrust E.V."/>
            <person name="Bowler C."/>
            <person name="Green B."/>
            <person name="Moulton V."/>
            <person name="Van Oosterhout C."/>
            <person name="Grigoriev I."/>
        </authorList>
    </citation>
    <scope>NUCLEOTIDE SEQUENCE [LARGE SCALE GENOMIC DNA]</scope>
    <source>
        <strain evidence="9 10">CCMP1102</strain>
    </source>
</reference>
<dbReference type="PROSITE" id="PS50802">
    <property type="entry name" value="OTU"/>
    <property type="match status" value="1"/>
</dbReference>
<dbReference type="PROSITE" id="PS50330">
    <property type="entry name" value="UIM"/>
    <property type="match status" value="1"/>
</dbReference>
<dbReference type="GO" id="GO:0006508">
    <property type="term" value="P:proteolysis"/>
    <property type="evidence" value="ECO:0007669"/>
    <property type="project" value="UniProtKB-KW"/>
</dbReference>
<dbReference type="InterPro" id="IPR038765">
    <property type="entry name" value="Papain-like_cys_pep_sf"/>
</dbReference>
<evidence type="ECO:0000256" key="3">
    <source>
        <dbReference type="ARBA" id="ARBA00012759"/>
    </source>
</evidence>
<evidence type="ECO:0000256" key="1">
    <source>
        <dbReference type="ARBA" id="ARBA00000707"/>
    </source>
</evidence>
<dbReference type="EC" id="3.4.19.12" evidence="3"/>
<evidence type="ECO:0000313" key="9">
    <source>
        <dbReference type="EMBL" id="OEU14877.1"/>
    </source>
</evidence>
<evidence type="ECO:0000256" key="4">
    <source>
        <dbReference type="ARBA" id="ARBA00022670"/>
    </source>
</evidence>
<dbReference type="InterPro" id="IPR003323">
    <property type="entry name" value="OTU_dom"/>
</dbReference>
<feature type="compositionally biased region" description="Low complexity" evidence="7">
    <location>
        <begin position="248"/>
        <end position="273"/>
    </location>
</feature>
<dbReference type="AlphaFoldDB" id="A0A1E7F9N9"/>
<evidence type="ECO:0000256" key="6">
    <source>
        <dbReference type="ARBA" id="ARBA00022801"/>
    </source>
</evidence>
<feature type="non-terminal residue" evidence="9">
    <location>
        <position position="352"/>
    </location>
</feature>
<name>A0A1E7F9N9_9STRA</name>
<gene>
    <name evidence="9" type="ORF">FRACYDRAFT_137471</name>
</gene>
<protein>
    <recommendedName>
        <fullName evidence="3">ubiquitinyl hydrolase 1</fullName>
        <ecNumber evidence="3">3.4.19.12</ecNumber>
    </recommendedName>
</protein>
<keyword evidence="4" id="KW-0645">Protease</keyword>
<dbReference type="GO" id="GO:0061578">
    <property type="term" value="F:K63-linked deubiquitinase activity"/>
    <property type="evidence" value="ECO:0007669"/>
    <property type="project" value="TreeGrafter"/>
</dbReference>
<keyword evidence="5" id="KW-0833">Ubl conjugation pathway</keyword>
<dbReference type="CDD" id="cd22796">
    <property type="entry name" value="OTU_plant_OTU6-like"/>
    <property type="match status" value="1"/>
</dbReference>
<dbReference type="PANTHER" id="PTHR12419">
    <property type="entry name" value="OTU DOMAIN CONTAINING PROTEIN"/>
    <property type="match status" value="1"/>
</dbReference>
<dbReference type="InterPro" id="IPR003903">
    <property type="entry name" value="UIM_dom"/>
</dbReference>
<comment type="similarity">
    <text evidence="2">Belongs to the peptidase C85 family.</text>
</comment>
<dbReference type="EMBL" id="KV784360">
    <property type="protein sequence ID" value="OEU14877.1"/>
    <property type="molecule type" value="Genomic_DNA"/>
</dbReference>
<dbReference type="PANTHER" id="PTHR12419:SF4">
    <property type="entry name" value="OTU DOMAIN-CONTAINING PROTEIN 5"/>
    <property type="match status" value="1"/>
</dbReference>
<dbReference type="GO" id="GO:0004843">
    <property type="term" value="F:cysteine-type deubiquitinase activity"/>
    <property type="evidence" value="ECO:0007669"/>
    <property type="project" value="UniProtKB-EC"/>
</dbReference>
<evidence type="ECO:0000313" key="10">
    <source>
        <dbReference type="Proteomes" id="UP000095751"/>
    </source>
</evidence>
<organism evidence="9 10">
    <name type="scientific">Fragilariopsis cylindrus CCMP1102</name>
    <dbReference type="NCBI Taxonomy" id="635003"/>
    <lineage>
        <taxon>Eukaryota</taxon>
        <taxon>Sar</taxon>
        <taxon>Stramenopiles</taxon>
        <taxon>Ochrophyta</taxon>
        <taxon>Bacillariophyta</taxon>
        <taxon>Bacillariophyceae</taxon>
        <taxon>Bacillariophycidae</taxon>
        <taxon>Bacillariales</taxon>
        <taxon>Bacillariaceae</taxon>
        <taxon>Fragilariopsis</taxon>
    </lineage>
</organism>
<accession>A0A1E7F9N9</accession>
<evidence type="ECO:0000256" key="5">
    <source>
        <dbReference type="ARBA" id="ARBA00022786"/>
    </source>
</evidence>
<keyword evidence="10" id="KW-1185">Reference proteome</keyword>
<dbReference type="InParanoid" id="A0A1E7F9N9"/>
<dbReference type="Proteomes" id="UP000095751">
    <property type="component" value="Unassembled WGS sequence"/>
</dbReference>
<sequence>NNELFRMALKKRGLEIREQDGDGNCLFRAISLQVYGDPNMHGDVRKQCMDHMEHDQEHFSQFVTGEPFLQYVARTRQDGVHGNNPEIQACSELFNRPIEVFTPENGSSPLNIFHAEYKNGDVPIRLSYHDGNHYNAVIDPLMPTAGLGLGLPGLKPGLADKMQMAKAVAESDAAADQMELQQVMKTSEDDEIQRAIKESKLSAEHKNSNAALSLSDMDATYFELEQAALERSLQSYSQNENEKKQRASTSSSSSSSSSYCTTSNKSNSSSSSSFLKHQIKQGGDHKAPAVASAAAASLSSTNNHQAASINVREEYPSSVQELVMNGFTLSAVIRAYDLVGDNFDDMLSILLS</sequence>
<evidence type="ECO:0000256" key="7">
    <source>
        <dbReference type="SAM" id="MobiDB-lite"/>
    </source>
</evidence>
<evidence type="ECO:0000256" key="2">
    <source>
        <dbReference type="ARBA" id="ARBA00010407"/>
    </source>
</evidence>
<dbReference type="InterPro" id="IPR050704">
    <property type="entry name" value="Peptidase_C85-like"/>
</dbReference>
<feature type="region of interest" description="Disordered" evidence="7">
    <location>
        <begin position="235"/>
        <end position="287"/>
    </location>
</feature>